<evidence type="ECO:0000256" key="1">
    <source>
        <dbReference type="SAM" id="MobiDB-lite"/>
    </source>
</evidence>
<dbReference type="EMBL" id="JARTCD010000009">
    <property type="protein sequence ID" value="KAJ8661265.1"/>
    <property type="molecule type" value="Genomic_DNA"/>
</dbReference>
<dbReference type="PANTHER" id="PTHR39597:SF1">
    <property type="entry name" value="UBA DOMAIN-CONTAINING PROTEIN RUP1"/>
    <property type="match status" value="1"/>
</dbReference>
<evidence type="ECO:0000259" key="2">
    <source>
        <dbReference type="Pfam" id="PF00443"/>
    </source>
</evidence>
<feature type="region of interest" description="Disordered" evidence="1">
    <location>
        <begin position="182"/>
        <end position="215"/>
    </location>
</feature>
<dbReference type="Gene3D" id="3.90.70.10">
    <property type="entry name" value="Cysteine proteinases"/>
    <property type="match status" value="2"/>
</dbReference>
<dbReference type="GeneID" id="83210427"/>
<dbReference type="Pfam" id="PF00443">
    <property type="entry name" value="UCH"/>
    <property type="match status" value="1"/>
</dbReference>
<feature type="compositionally biased region" description="Low complexity" evidence="1">
    <location>
        <begin position="102"/>
        <end position="112"/>
    </location>
</feature>
<dbReference type="InterPro" id="IPR055335">
    <property type="entry name" value="Ucp6/RUP1"/>
</dbReference>
<protein>
    <recommendedName>
        <fullName evidence="2">Peptidase C19 ubiquitin carboxyl-terminal hydrolase domain-containing protein</fullName>
    </recommendedName>
</protein>
<dbReference type="GO" id="GO:0005829">
    <property type="term" value="C:cytosol"/>
    <property type="evidence" value="ECO:0007669"/>
    <property type="project" value="TreeGrafter"/>
</dbReference>
<reference evidence="3 4" key="1">
    <citation type="submission" date="2023-03" db="EMBL/GenBank/DDBJ databases">
        <title>Genome sequence of Lichtheimia ornata CBS 291.66.</title>
        <authorList>
            <person name="Mohabir J.T."/>
            <person name="Shea T.P."/>
            <person name="Kurbessoian T."/>
            <person name="Berby B."/>
            <person name="Fontaine J."/>
            <person name="Livny J."/>
            <person name="Gnirke A."/>
            <person name="Stajich J.E."/>
            <person name="Cuomo C.A."/>
        </authorList>
    </citation>
    <scope>NUCLEOTIDE SEQUENCE [LARGE SCALE GENOMIC DNA]</scope>
    <source>
        <strain evidence="3">CBS 291.66</strain>
    </source>
</reference>
<dbReference type="PANTHER" id="PTHR39597">
    <property type="entry name" value="UBA DOMAIN-CONTAINING PROTEIN RUP1"/>
    <property type="match status" value="1"/>
</dbReference>
<evidence type="ECO:0000313" key="3">
    <source>
        <dbReference type="EMBL" id="KAJ8661265.1"/>
    </source>
</evidence>
<gene>
    <name evidence="3" type="ORF">O0I10_003014</name>
</gene>
<feature type="domain" description="Peptidase C19 ubiquitin carboxyl-terminal hydrolase" evidence="2">
    <location>
        <begin position="136"/>
        <end position="571"/>
    </location>
</feature>
<feature type="region of interest" description="Disordered" evidence="1">
    <location>
        <begin position="625"/>
        <end position="665"/>
    </location>
</feature>
<organism evidence="3 4">
    <name type="scientific">Lichtheimia ornata</name>
    <dbReference type="NCBI Taxonomy" id="688661"/>
    <lineage>
        <taxon>Eukaryota</taxon>
        <taxon>Fungi</taxon>
        <taxon>Fungi incertae sedis</taxon>
        <taxon>Mucoromycota</taxon>
        <taxon>Mucoromycotina</taxon>
        <taxon>Mucoromycetes</taxon>
        <taxon>Mucorales</taxon>
        <taxon>Lichtheimiaceae</taxon>
        <taxon>Lichtheimia</taxon>
    </lineage>
</organism>
<dbReference type="InterPro" id="IPR038765">
    <property type="entry name" value="Papain-like_cys_pep_sf"/>
</dbReference>
<keyword evidence="4" id="KW-1185">Reference proteome</keyword>
<dbReference type="AlphaFoldDB" id="A0AAD7Y0B5"/>
<dbReference type="SUPFAM" id="SSF54001">
    <property type="entry name" value="Cysteine proteinases"/>
    <property type="match status" value="1"/>
</dbReference>
<comment type="caution">
    <text evidence="3">The sequence shown here is derived from an EMBL/GenBank/DDBJ whole genome shotgun (WGS) entry which is preliminary data.</text>
</comment>
<dbReference type="GO" id="GO:0005634">
    <property type="term" value="C:nucleus"/>
    <property type="evidence" value="ECO:0007669"/>
    <property type="project" value="TreeGrafter"/>
</dbReference>
<dbReference type="Proteomes" id="UP001234581">
    <property type="component" value="Unassembled WGS sequence"/>
</dbReference>
<accession>A0AAD7Y0B5</accession>
<dbReference type="GO" id="GO:0016579">
    <property type="term" value="P:protein deubiquitination"/>
    <property type="evidence" value="ECO:0007669"/>
    <property type="project" value="InterPro"/>
</dbReference>
<feature type="compositionally biased region" description="Polar residues" evidence="1">
    <location>
        <begin position="68"/>
        <end position="91"/>
    </location>
</feature>
<proteinExistence type="predicted"/>
<dbReference type="RefSeq" id="XP_058346178.1">
    <property type="nucleotide sequence ID" value="XM_058483089.1"/>
</dbReference>
<feature type="region of interest" description="Disordered" evidence="1">
    <location>
        <begin position="68"/>
        <end position="113"/>
    </location>
</feature>
<dbReference type="InterPro" id="IPR001394">
    <property type="entry name" value="Peptidase_C19_UCH"/>
</dbReference>
<sequence length="968" mass="109239">MAYFTHSQPAITISKGLTWEQAVTSLARHNFNVARAADAYFSGEVNVEVKNTTCVEDMDVHKEQVNFSQDPASEASWQTIPEPQPATWNDNGNKEMTPPPDSSSTTPWTDPFDPSKRMAIDDSCIGLAPVYYGLPYLPAFVQVLFHIPVIHQAILSFQPTTYDWGSPRYYWCGESDQIPTYPPITSQSSSATPPPSPLIDLGDDDASDLTTANDMHHHNNSLPKSSLALCELQKLFGFLSFSNRGYGSVKQLMQALERESIACLTPTMDNDVDDFLEKLLLYLVKMEDHRANTSKPSMTLTSLFQSTMLDVLGDVMKNNGTYHLTLEVDGNMSTFHTGFACLGCRQGLLDYMEADAQELDDAQHDPFLTFDKLPRILIATIHHKASTSSSSRYCLDKTIYLDRYLTENKNELMKRCAQARQWRREIQEVEKAIDSIKNISVNDRSMEAQVYDRCDILSMALSYVKEKRPDHAAIGSLMTMHDAIQSHIGKQTTDVNQKISMLRHKIASILKDDNFKMKPYGLQSVVYRERGDDHERYWCHIWVRKDKDKGGQWYRFSEGDVSKVTEAEVLAEERLPFAVTYMDCSVPKLSQSEARGCIPESLKDFIRMDNDDFEEEVRAYAAMNNQDTNHHNDSSSGFPDEDTDASSILSMSSEPPSPRPGIRNNPAAMEKLRTTISILMTAGTEFLAYDPKICKGFEYFLAILQSSEALEIFLSHYTSDHNGISVVHEQESRYDPNLSALWRQYDIFAGLAQAMTEALTCFVKRSYGDALNRLIQVKQKEENWKAQLQDGESADVGDTFPMLQFLGFNVVVSKYGKACLKIMDDIAFNMVSEPIYRGQGLQDAIDIAHKAQLVVGVDRMEKDKTFIRMRHRWIEFSLSSSPARTCLGPQQSELLDTLVTAYLDVGTALSIPSPFQASSAFTARNLPPSASDRPLSKRYEESLIEAATHLRQLKKNWDEAEKSPLVRQ</sequence>
<dbReference type="GO" id="GO:0004843">
    <property type="term" value="F:cysteine-type deubiquitinase activity"/>
    <property type="evidence" value="ECO:0007669"/>
    <property type="project" value="InterPro"/>
</dbReference>
<evidence type="ECO:0000313" key="4">
    <source>
        <dbReference type="Proteomes" id="UP001234581"/>
    </source>
</evidence>
<name>A0AAD7Y0B5_9FUNG</name>